<feature type="compositionally biased region" description="Acidic residues" evidence="1">
    <location>
        <begin position="272"/>
        <end position="287"/>
    </location>
</feature>
<dbReference type="AlphaFoldDB" id="A0A9W7CF24"/>
<gene>
    <name evidence="2" type="ORF">TrVE_jg5899</name>
</gene>
<feature type="region of interest" description="Disordered" evidence="1">
    <location>
        <begin position="333"/>
        <end position="446"/>
    </location>
</feature>
<reference evidence="3" key="1">
    <citation type="journal article" date="2023" name="Commun. Biol.">
        <title>Genome analysis of Parmales, the sister group of diatoms, reveals the evolutionary specialization of diatoms from phago-mixotrophs to photoautotrophs.</title>
        <authorList>
            <person name="Ban H."/>
            <person name="Sato S."/>
            <person name="Yoshikawa S."/>
            <person name="Yamada K."/>
            <person name="Nakamura Y."/>
            <person name="Ichinomiya M."/>
            <person name="Sato N."/>
            <person name="Blanc-Mathieu R."/>
            <person name="Endo H."/>
            <person name="Kuwata A."/>
            <person name="Ogata H."/>
        </authorList>
    </citation>
    <scope>NUCLEOTIDE SEQUENCE [LARGE SCALE GENOMIC DNA]</scope>
    <source>
        <strain evidence="3">NIES 3699</strain>
    </source>
</reference>
<feature type="compositionally biased region" description="Basic and acidic residues" evidence="1">
    <location>
        <begin position="371"/>
        <end position="390"/>
    </location>
</feature>
<feature type="compositionally biased region" description="Gly residues" evidence="1">
    <location>
        <begin position="415"/>
        <end position="424"/>
    </location>
</feature>
<feature type="compositionally biased region" description="Basic and acidic residues" evidence="1">
    <location>
        <begin position="348"/>
        <end position="364"/>
    </location>
</feature>
<evidence type="ECO:0000256" key="1">
    <source>
        <dbReference type="SAM" id="MobiDB-lite"/>
    </source>
</evidence>
<proteinExistence type="predicted"/>
<comment type="caution">
    <text evidence="2">The sequence shown here is derived from an EMBL/GenBank/DDBJ whole genome shotgun (WGS) entry which is preliminary data.</text>
</comment>
<organism evidence="2 3">
    <name type="scientific">Triparma verrucosa</name>
    <dbReference type="NCBI Taxonomy" id="1606542"/>
    <lineage>
        <taxon>Eukaryota</taxon>
        <taxon>Sar</taxon>
        <taxon>Stramenopiles</taxon>
        <taxon>Ochrophyta</taxon>
        <taxon>Bolidophyceae</taxon>
        <taxon>Parmales</taxon>
        <taxon>Triparmaceae</taxon>
        <taxon>Triparma</taxon>
    </lineage>
</organism>
<accession>A0A9W7CF24</accession>
<feature type="compositionally biased region" description="Polar residues" evidence="1">
    <location>
        <begin position="333"/>
        <end position="343"/>
    </location>
</feature>
<evidence type="ECO:0000313" key="2">
    <source>
        <dbReference type="EMBL" id="GMI03406.1"/>
    </source>
</evidence>
<feature type="region of interest" description="Disordered" evidence="1">
    <location>
        <begin position="43"/>
        <end position="67"/>
    </location>
</feature>
<evidence type="ECO:0000313" key="3">
    <source>
        <dbReference type="Proteomes" id="UP001165160"/>
    </source>
</evidence>
<feature type="compositionally biased region" description="Basic and acidic residues" evidence="1">
    <location>
        <begin position="398"/>
        <end position="413"/>
    </location>
</feature>
<sequence>MSSSRRSRMETNVSPTSKYMDEDIVLDLKLPRKARRPGTLSIEIPNGRKLTTSPVSTPPREMFKGESLSMSPAAMGFRKRVDSISLLKNMHGCNTMPDDEVDSPLHSHSYSSSPEQSNHLGDRKIKRVDSVTLLRRLNNLNTSDYEGSEAMEASSPRSSKIKTANEAFLKKAGESGRKKKSNLWLDSNRGDLETTTYFDSVQNKAPMLERRDSITLQHTMQGMNTIYGVHSESPRWKKVAAINRKRVAKKLKDRKSEIEKAASPAKIGLNIDSDEDDDAGGGGEEEQWANPRGEGGSRGKMDSISLHQKMGGFNTAESEGVRLRNRVDSVQLQMSRGGNNTMDTFMVPREEEKGGEGGEGKEAKEEEEEKVEEKEKKSKFFGRKGKDLKGSRSPRLVRVRELNAKYKDKDDVNVGRGGGGGGGKRGTRKSAPSRTTFVFGDNDNER</sequence>
<dbReference type="Proteomes" id="UP001165160">
    <property type="component" value="Unassembled WGS sequence"/>
</dbReference>
<keyword evidence="3" id="KW-1185">Reference proteome</keyword>
<feature type="compositionally biased region" description="Low complexity" evidence="1">
    <location>
        <begin position="104"/>
        <end position="117"/>
    </location>
</feature>
<feature type="region of interest" description="Disordered" evidence="1">
    <location>
        <begin position="95"/>
        <end position="122"/>
    </location>
</feature>
<name>A0A9W7CF24_9STRA</name>
<feature type="region of interest" description="Disordered" evidence="1">
    <location>
        <begin position="258"/>
        <end position="302"/>
    </location>
</feature>
<dbReference type="EMBL" id="BRXX01000301">
    <property type="protein sequence ID" value="GMI03406.1"/>
    <property type="molecule type" value="Genomic_DNA"/>
</dbReference>
<protein>
    <submittedName>
        <fullName evidence="2">Uncharacterized protein</fullName>
    </submittedName>
</protein>